<reference evidence="2" key="1">
    <citation type="submission" date="2022-08" db="EMBL/GenBank/DDBJ databases">
        <authorList>
            <person name="Kallberg Y."/>
            <person name="Tangrot J."/>
            <person name="Rosling A."/>
        </authorList>
    </citation>
    <scope>NUCLEOTIDE SEQUENCE</scope>
    <source>
        <strain evidence="2">Wild A</strain>
    </source>
</reference>
<dbReference type="Gene3D" id="1.25.40.420">
    <property type="match status" value="1"/>
</dbReference>
<evidence type="ECO:0000259" key="1">
    <source>
        <dbReference type="PROSITE" id="PS51886"/>
    </source>
</evidence>
<gene>
    <name evidence="2" type="ORF">FWILDA_LOCUS987</name>
</gene>
<feature type="domain" description="TLDc" evidence="1">
    <location>
        <begin position="147"/>
        <end position="312"/>
    </location>
</feature>
<comment type="caution">
    <text evidence="2">The sequence shown here is derived from an EMBL/GenBank/DDBJ whole genome shotgun (WGS) entry which is preliminary data.</text>
</comment>
<sequence>MTCCKKLQEYCIESICEDPQTFLTSKIFTLLDKDNFLNLLKRNDLHIEEIYAWDCLVKWGIEKAEIKNKDRGEWDQEESKVLKKTLKPFIPLIRFAEISPADFFDKVRPYKAAISNNKYEKIVEFYYKKILSKEPTLPSRVRKLASAIIKPNIATIISNWIDKNDSNVLSYNNKYRFNLIYSNSQDELDSKKFHIKCNGQGPFVVLIKGPSKKIFGGYNPIGYALRESQWLLSSDSFIFSFENDQDTHHMKIGRVIKTRRSVYENRNTSLFNFGNDFYMKGQTLYIRKRGNYNNLCDNDDLHIDETEVFSVVKM</sequence>
<dbReference type="InterPro" id="IPR011705">
    <property type="entry name" value="BACK"/>
</dbReference>
<evidence type="ECO:0000313" key="2">
    <source>
        <dbReference type="EMBL" id="CAI2163274.1"/>
    </source>
</evidence>
<dbReference type="Proteomes" id="UP001153678">
    <property type="component" value="Unassembled WGS sequence"/>
</dbReference>
<dbReference type="Pfam" id="PF07534">
    <property type="entry name" value="TLD"/>
    <property type="match status" value="1"/>
</dbReference>
<name>A0A9W4SCC6_9GLOM</name>
<organism evidence="2 3">
    <name type="scientific">Funneliformis geosporum</name>
    <dbReference type="NCBI Taxonomy" id="1117311"/>
    <lineage>
        <taxon>Eukaryota</taxon>
        <taxon>Fungi</taxon>
        <taxon>Fungi incertae sedis</taxon>
        <taxon>Mucoromycota</taxon>
        <taxon>Glomeromycotina</taxon>
        <taxon>Glomeromycetes</taxon>
        <taxon>Glomerales</taxon>
        <taxon>Glomeraceae</taxon>
        <taxon>Funneliformis</taxon>
    </lineage>
</organism>
<keyword evidence="3" id="KW-1185">Reference proteome</keyword>
<dbReference type="InterPro" id="IPR006571">
    <property type="entry name" value="TLDc_dom"/>
</dbReference>
<dbReference type="EMBL" id="CAMKVN010000081">
    <property type="protein sequence ID" value="CAI2163274.1"/>
    <property type="molecule type" value="Genomic_DNA"/>
</dbReference>
<dbReference type="Pfam" id="PF07707">
    <property type="entry name" value="BACK"/>
    <property type="match status" value="1"/>
</dbReference>
<dbReference type="PROSITE" id="PS51886">
    <property type="entry name" value="TLDC"/>
    <property type="match status" value="1"/>
</dbReference>
<proteinExistence type="predicted"/>
<accession>A0A9W4SCC6</accession>
<protein>
    <submittedName>
        <fullName evidence="2">6450_t:CDS:1</fullName>
    </submittedName>
</protein>
<dbReference type="AlphaFoldDB" id="A0A9W4SCC6"/>
<evidence type="ECO:0000313" key="3">
    <source>
        <dbReference type="Proteomes" id="UP001153678"/>
    </source>
</evidence>
<dbReference type="OrthoDB" id="2346228at2759"/>